<name>A0A4R2PD00_9BACL</name>
<evidence type="ECO:0000313" key="6">
    <source>
        <dbReference type="Proteomes" id="UP000295416"/>
    </source>
</evidence>
<keyword evidence="2" id="KW-0238">DNA-binding</keyword>
<dbReference type="InterPro" id="IPR036390">
    <property type="entry name" value="WH_DNA-bd_sf"/>
</dbReference>
<dbReference type="Proteomes" id="UP000295416">
    <property type="component" value="Unassembled WGS sequence"/>
</dbReference>
<dbReference type="PANTHER" id="PTHR38445:SF12">
    <property type="entry name" value="GNTR-FAMILY TRANSCRIPTIONAL REGULATOR"/>
    <property type="match status" value="1"/>
</dbReference>
<dbReference type="PANTHER" id="PTHR38445">
    <property type="entry name" value="HTH-TYPE TRANSCRIPTIONAL REPRESSOR YTRA"/>
    <property type="match status" value="1"/>
</dbReference>
<evidence type="ECO:0000256" key="1">
    <source>
        <dbReference type="ARBA" id="ARBA00023015"/>
    </source>
</evidence>
<keyword evidence="6" id="KW-1185">Reference proteome</keyword>
<dbReference type="GO" id="GO:0003700">
    <property type="term" value="F:DNA-binding transcription factor activity"/>
    <property type="evidence" value="ECO:0007669"/>
    <property type="project" value="InterPro"/>
</dbReference>
<dbReference type="SMART" id="SM00345">
    <property type="entry name" value="HTH_GNTR"/>
    <property type="match status" value="1"/>
</dbReference>
<evidence type="ECO:0000259" key="4">
    <source>
        <dbReference type="PROSITE" id="PS50949"/>
    </source>
</evidence>
<feature type="domain" description="HTH gntR-type" evidence="4">
    <location>
        <begin position="11"/>
        <end position="79"/>
    </location>
</feature>
<evidence type="ECO:0000313" key="5">
    <source>
        <dbReference type="EMBL" id="TCP31795.1"/>
    </source>
</evidence>
<accession>A0A4R2PD00</accession>
<dbReference type="GO" id="GO:0003677">
    <property type="term" value="F:DNA binding"/>
    <property type="evidence" value="ECO:0007669"/>
    <property type="project" value="UniProtKB-KW"/>
</dbReference>
<sequence length="131" mass="14913">MIIKMDFEADHPIYRQLVDAIKEGIATRQLEPNEALPSVRSFAADLGINMHTVNKAYQILKNDGFLLIHRQKGVVINPQLPGADQAFLDKCQNDLKTLVTEAVCREMDEAAFMKMCQSLFHDLKEKRGNKR</sequence>
<organism evidence="5 6">
    <name type="scientific">Scopulibacillus darangshiensis</name>
    <dbReference type="NCBI Taxonomy" id="442528"/>
    <lineage>
        <taxon>Bacteria</taxon>
        <taxon>Bacillati</taxon>
        <taxon>Bacillota</taxon>
        <taxon>Bacilli</taxon>
        <taxon>Bacillales</taxon>
        <taxon>Sporolactobacillaceae</taxon>
        <taxon>Scopulibacillus</taxon>
    </lineage>
</organism>
<dbReference type="RefSeq" id="WP_132743511.1">
    <property type="nucleotide sequence ID" value="NZ_SLXK01000002.1"/>
</dbReference>
<dbReference type="Gene3D" id="1.10.10.10">
    <property type="entry name" value="Winged helix-like DNA-binding domain superfamily/Winged helix DNA-binding domain"/>
    <property type="match status" value="1"/>
</dbReference>
<gene>
    <name evidence="5" type="ORF">EV207_102288</name>
</gene>
<evidence type="ECO:0000256" key="2">
    <source>
        <dbReference type="ARBA" id="ARBA00023125"/>
    </source>
</evidence>
<keyword evidence="3" id="KW-0804">Transcription</keyword>
<proteinExistence type="predicted"/>
<dbReference type="SUPFAM" id="SSF46785">
    <property type="entry name" value="Winged helix' DNA-binding domain"/>
    <property type="match status" value="1"/>
</dbReference>
<dbReference type="PROSITE" id="PS50949">
    <property type="entry name" value="HTH_GNTR"/>
    <property type="match status" value="1"/>
</dbReference>
<dbReference type="CDD" id="cd07377">
    <property type="entry name" value="WHTH_GntR"/>
    <property type="match status" value="1"/>
</dbReference>
<dbReference type="AlphaFoldDB" id="A0A4R2PD00"/>
<dbReference type="InterPro" id="IPR036388">
    <property type="entry name" value="WH-like_DNA-bd_sf"/>
</dbReference>
<reference evidence="5 6" key="1">
    <citation type="submission" date="2019-03" db="EMBL/GenBank/DDBJ databases">
        <title>Genomic Encyclopedia of Type Strains, Phase IV (KMG-IV): sequencing the most valuable type-strain genomes for metagenomic binning, comparative biology and taxonomic classification.</title>
        <authorList>
            <person name="Goeker M."/>
        </authorList>
    </citation>
    <scope>NUCLEOTIDE SEQUENCE [LARGE SCALE GENOMIC DNA]</scope>
    <source>
        <strain evidence="5 6">DSM 19377</strain>
    </source>
</reference>
<dbReference type="OrthoDB" id="9801546at2"/>
<dbReference type="EMBL" id="SLXK01000002">
    <property type="protein sequence ID" value="TCP31795.1"/>
    <property type="molecule type" value="Genomic_DNA"/>
</dbReference>
<dbReference type="Pfam" id="PF00392">
    <property type="entry name" value="GntR"/>
    <property type="match status" value="1"/>
</dbReference>
<dbReference type="InterPro" id="IPR000524">
    <property type="entry name" value="Tscrpt_reg_HTH_GntR"/>
</dbReference>
<comment type="caution">
    <text evidence="5">The sequence shown here is derived from an EMBL/GenBank/DDBJ whole genome shotgun (WGS) entry which is preliminary data.</text>
</comment>
<protein>
    <submittedName>
        <fullName evidence="5">GntR family transcriptional regulator</fullName>
    </submittedName>
</protein>
<evidence type="ECO:0000256" key="3">
    <source>
        <dbReference type="ARBA" id="ARBA00023163"/>
    </source>
</evidence>
<keyword evidence="1" id="KW-0805">Transcription regulation</keyword>